<keyword evidence="2" id="KW-0472">Membrane</keyword>
<dbReference type="RefSeq" id="WP_339574831.1">
    <property type="nucleotide sequence ID" value="NZ_JBBIAA010000008.1"/>
</dbReference>
<dbReference type="EMBL" id="JBBIAA010000008">
    <property type="protein sequence ID" value="MEJ5945446.1"/>
    <property type="molecule type" value="Genomic_DNA"/>
</dbReference>
<evidence type="ECO:0000259" key="3">
    <source>
        <dbReference type="Pfam" id="PF13399"/>
    </source>
</evidence>
<keyword evidence="2" id="KW-1133">Transmembrane helix</keyword>
<dbReference type="InterPro" id="IPR027381">
    <property type="entry name" value="LytR/CpsA/Psr_C"/>
</dbReference>
<gene>
    <name evidence="4" type="ORF">WDZ17_09095</name>
</gene>
<proteinExistence type="predicted"/>
<name>A0ABU8RK15_9ACTN</name>
<feature type="transmembrane region" description="Helical" evidence="2">
    <location>
        <begin position="38"/>
        <end position="58"/>
    </location>
</feature>
<protein>
    <submittedName>
        <fullName evidence="4">LytR C-terminal domain-containing protein</fullName>
    </submittedName>
</protein>
<keyword evidence="5" id="KW-1185">Reference proteome</keyword>
<keyword evidence="2" id="KW-0812">Transmembrane</keyword>
<dbReference type="Proteomes" id="UP001387100">
    <property type="component" value="Unassembled WGS sequence"/>
</dbReference>
<evidence type="ECO:0000313" key="4">
    <source>
        <dbReference type="EMBL" id="MEJ5945446.1"/>
    </source>
</evidence>
<evidence type="ECO:0000256" key="1">
    <source>
        <dbReference type="SAM" id="MobiDB-lite"/>
    </source>
</evidence>
<reference evidence="4 5" key="1">
    <citation type="journal article" date="2017" name="Int. J. Syst. Evol. Microbiol.">
        <title>Pseudokineococcus basanitobsidens sp. nov., isolated from volcanic rock.</title>
        <authorList>
            <person name="Lee D.W."/>
            <person name="Park M.Y."/>
            <person name="Kim J.J."/>
            <person name="Kim B.S."/>
        </authorList>
    </citation>
    <scope>NUCLEOTIDE SEQUENCE [LARGE SCALE GENOMIC DNA]</scope>
    <source>
        <strain evidence="4 5">DSM 103726</strain>
    </source>
</reference>
<comment type="caution">
    <text evidence="4">The sequence shown here is derived from an EMBL/GenBank/DDBJ whole genome shotgun (WGS) entry which is preliminary data.</text>
</comment>
<feature type="compositionally biased region" description="Low complexity" evidence="1">
    <location>
        <begin position="204"/>
        <end position="222"/>
    </location>
</feature>
<accession>A0ABU8RK15</accession>
<feature type="domain" description="LytR/CpsA/Psr regulator C-terminal" evidence="3">
    <location>
        <begin position="95"/>
        <end position="182"/>
    </location>
</feature>
<evidence type="ECO:0000256" key="2">
    <source>
        <dbReference type="SAM" id="Phobius"/>
    </source>
</evidence>
<feature type="region of interest" description="Disordered" evidence="1">
    <location>
        <begin position="191"/>
        <end position="222"/>
    </location>
</feature>
<dbReference type="Pfam" id="PF13399">
    <property type="entry name" value="LytR_C"/>
    <property type="match status" value="1"/>
</dbReference>
<organism evidence="4 5">
    <name type="scientific">Pseudokineococcus basanitobsidens</name>
    <dbReference type="NCBI Taxonomy" id="1926649"/>
    <lineage>
        <taxon>Bacteria</taxon>
        <taxon>Bacillati</taxon>
        <taxon>Actinomycetota</taxon>
        <taxon>Actinomycetes</taxon>
        <taxon>Kineosporiales</taxon>
        <taxon>Kineosporiaceae</taxon>
        <taxon>Pseudokineococcus</taxon>
    </lineage>
</organism>
<evidence type="ECO:0000313" key="5">
    <source>
        <dbReference type="Proteomes" id="UP001387100"/>
    </source>
</evidence>
<sequence>MADGYLPRDPARPPDADAEAAALAAAERRRRHKRARQSLVFVALFLVVLGIGIGAAGVNQGWWAGPFAVDEEPSAGPSAAACPTPTTVPVDAAGVDVSVLNSTDQQGLAGGVADELRARDVAVGAVANAPEGTTVDGSAQIRFGPEGRRSALGLASITPGAELVQDDQRAGAAVDLVLGASFSGLAPADTPLTATVEPDPASLPAGCASAAPTTGAPTTPAP</sequence>
<dbReference type="Gene3D" id="3.30.70.2390">
    <property type="match status" value="1"/>
</dbReference>